<evidence type="ECO:0000256" key="3">
    <source>
        <dbReference type="ARBA" id="ARBA00023157"/>
    </source>
</evidence>
<accession>A0A2A2GFJ7</accession>
<evidence type="ECO:0000313" key="6">
    <source>
        <dbReference type="EMBL" id="PAU95659.1"/>
    </source>
</evidence>
<evidence type="ECO:0000256" key="2">
    <source>
        <dbReference type="ARBA" id="ARBA00022748"/>
    </source>
</evidence>
<dbReference type="GO" id="GO:0017004">
    <property type="term" value="P:cytochrome complex assembly"/>
    <property type="evidence" value="ECO:0007669"/>
    <property type="project" value="UniProtKB-KW"/>
</dbReference>
<dbReference type="InterPro" id="IPR000866">
    <property type="entry name" value="AhpC/TSA"/>
</dbReference>
<keyword evidence="7" id="KW-1185">Reference proteome</keyword>
<dbReference type="Pfam" id="PF00578">
    <property type="entry name" value="AhpC-TSA"/>
    <property type="match status" value="1"/>
</dbReference>
<dbReference type="PROSITE" id="PS00194">
    <property type="entry name" value="THIOREDOXIN_1"/>
    <property type="match status" value="1"/>
</dbReference>
<dbReference type="AlphaFoldDB" id="A0A2A2GFJ7"/>
<dbReference type="CDD" id="cd02966">
    <property type="entry name" value="TlpA_like_family"/>
    <property type="match status" value="1"/>
</dbReference>
<dbReference type="Proteomes" id="UP000218831">
    <property type="component" value="Unassembled WGS sequence"/>
</dbReference>
<evidence type="ECO:0000256" key="1">
    <source>
        <dbReference type="ARBA" id="ARBA00004196"/>
    </source>
</evidence>
<name>A0A2A2GFJ7_9BACT</name>
<keyword evidence="2" id="KW-0201">Cytochrome c-type biogenesis</keyword>
<dbReference type="InterPro" id="IPR050553">
    <property type="entry name" value="Thioredoxin_ResA/DsbE_sf"/>
</dbReference>
<keyword evidence="4" id="KW-0676">Redox-active center</keyword>
<evidence type="ECO:0000313" key="7">
    <source>
        <dbReference type="Proteomes" id="UP000218831"/>
    </source>
</evidence>
<dbReference type="InterPro" id="IPR017937">
    <property type="entry name" value="Thioredoxin_CS"/>
</dbReference>
<keyword evidence="3" id="KW-1015">Disulfide bond</keyword>
<dbReference type="PROSITE" id="PS51352">
    <property type="entry name" value="THIOREDOXIN_2"/>
    <property type="match status" value="1"/>
</dbReference>
<dbReference type="SUPFAM" id="SSF52833">
    <property type="entry name" value="Thioredoxin-like"/>
    <property type="match status" value="1"/>
</dbReference>
<dbReference type="PANTHER" id="PTHR42852:SF6">
    <property type="entry name" value="THIOL:DISULFIDE INTERCHANGE PROTEIN DSBE"/>
    <property type="match status" value="1"/>
</dbReference>
<dbReference type="GO" id="GO:0016209">
    <property type="term" value="F:antioxidant activity"/>
    <property type="evidence" value="ECO:0007669"/>
    <property type="project" value="InterPro"/>
</dbReference>
<proteinExistence type="predicted"/>
<dbReference type="InterPro" id="IPR013766">
    <property type="entry name" value="Thioredoxin_domain"/>
</dbReference>
<organism evidence="6 7">
    <name type="scientific">Fodinibius salipaludis</name>
    <dbReference type="NCBI Taxonomy" id="2032627"/>
    <lineage>
        <taxon>Bacteria</taxon>
        <taxon>Pseudomonadati</taxon>
        <taxon>Balneolota</taxon>
        <taxon>Balneolia</taxon>
        <taxon>Balneolales</taxon>
        <taxon>Balneolaceae</taxon>
        <taxon>Fodinibius</taxon>
    </lineage>
</organism>
<feature type="domain" description="Thioredoxin" evidence="5">
    <location>
        <begin position="60"/>
        <end position="199"/>
    </location>
</feature>
<gene>
    <name evidence="6" type="ORF">CK503_00930</name>
</gene>
<dbReference type="EMBL" id="NSKE01000001">
    <property type="protein sequence ID" value="PAU95659.1"/>
    <property type="molecule type" value="Genomic_DNA"/>
</dbReference>
<dbReference type="Gene3D" id="3.40.30.10">
    <property type="entry name" value="Glutaredoxin"/>
    <property type="match status" value="1"/>
</dbReference>
<comment type="subcellular location">
    <subcellularLocation>
        <location evidence="1">Cell envelope</location>
    </subcellularLocation>
</comment>
<dbReference type="GO" id="GO:0030313">
    <property type="term" value="C:cell envelope"/>
    <property type="evidence" value="ECO:0007669"/>
    <property type="project" value="UniProtKB-SubCell"/>
</dbReference>
<dbReference type="GO" id="GO:0016491">
    <property type="term" value="F:oxidoreductase activity"/>
    <property type="evidence" value="ECO:0007669"/>
    <property type="project" value="InterPro"/>
</dbReference>
<dbReference type="InterPro" id="IPR036249">
    <property type="entry name" value="Thioredoxin-like_sf"/>
</dbReference>
<evidence type="ECO:0000259" key="5">
    <source>
        <dbReference type="PROSITE" id="PS51352"/>
    </source>
</evidence>
<comment type="caution">
    <text evidence="6">The sequence shown here is derived from an EMBL/GenBank/DDBJ whole genome shotgun (WGS) entry which is preliminary data.</text>
</comment>
<evidence type="ECO:0000256" key="4">
    <source>
        <dbReference type="ARBA" id="ARBA00023284"/>
    </source>
</evidence>
<sequence length="200" mass="22878">MINYEGKDLIMKKSFYFFELLLLITAFLFWGCESDNQSQKEGPTKPLEQLDSGSAQLYPAQREAKARDFEVTLLSDEAFKLSDYEGQVVLLNIWATWCAPCREETPDLQELYEKYKDKGLMILGVSIDEQGESVVRPFIEKYEVSYPIVIDDGTIMDKYGPTMGIPTTYVINKKGNLEYFAVGALTNKELEPRIKDLLPE</sequence>
<dbReference type="PANTHER" id="PTHR42852">
    <property type="entry name" value="THIOL:DISULFIDE INTERCHANGE PROTEIN DSBE"/>
    <property type="match status" value="1"/>
</dbReference>
<reference evidence="6 7" key="1">
    <citation type="submission" date="2017-08" db="EMBL/GenBank/DDBJ databases">
        <title>Aliifodinibius alkalisoli sp. nov., isolated from saline alkaline soil.</title>
        <authorList>
            <person name="Liu D."/>
            <person name="Zhang G."/>
        </authorList>
    </citation>
    <scope>NUCLEOTIDE SEQUENCE [LARGE SCALE GENOMIC DNA]</scope>
    <source>
        <strain evidence="6 7">WN023</strain>
    </source>
</reference>
<protein>
    <submittedName>
        <fullName evidence="6">Alkyl hydroperoxide reductase</fullName>
    </submittedName>
</protein>